<protein>
    <submittedName>
        <fullName evidence="1">Uncharacterized protein</fullName>
    </submittedName>
</protein>
<gene>
    <name evidence="1" type="ORF">FOMPIDRAFT_57730</name>
</gene>
<keyword evidence="2" id="KW-1185">Reference proteome</keyword>
<evidence type="ECO:0000313" key="1">
    <source>
        <dbReference type="EMBL" id="EPS96302.1"/>
    </source>
</evidence>
<dbReference type="Proteomes" id="UP000015241">
    <property type="component" value="Unassembled WGS sequence"/>
</dbReference>
<dbReference type="EMBL" id="KE504190">
    <property type="protein sequence ID" value="EPS96302.1"/>
    <property type="molecule type" value="Genomic_DNA"/>
</dbReference>
<proteinExistence type="predicted"/>
<dbReference type="InParanoid" id="S8DUP9"/>
<name>S8DUP9_FOMSC</name>
<organism evidence="1 2">
    <name type="scientific">Fomitopsis schrenkii</name>
    <name type="common">Brown rot fungus</name>
    <dbReference type="NCBI Taxonomy" id="2126942"/>
    <lineage>
        <taxon>Eukaryota</taxon>
        <taxon>Fungi</taxon>
        <taxon>Dikarya</taxon>
        <taxon>Basidiomycota</taxon>
        <taxon>Agaricomycotina</taxon>
        <taxon>Agaricomycetes</taxon>
        <taxon>Polyporales</taxon>
        <taxon>Fomitopsis</taxon>
    </lineage>
</organism>
<sequence length="197" mass="22289">MLKAAKDNAACFEAIKLSPEIKKALPMWYHMGAEKQLRRLNNTKISDCLRANHGVSTVADALKVAYTEEHDQPNEEPARCTTRTRECKECKITRQGGCTHPRTCRLAARKLLDLVRPKWNPLEPHHDDGLTLTKRRHESNEEAIKEGDTLTFDPTVTTNGDLSEAFRVFVDPGTVDRPPAVRRKRGIQVVEESTTVY</sequence>
<dbReference type="HOGENOM" id="CLU_093362_1_0_1"/>
<dbReference type="OrthoDB" id="2751246at2759"/>
<dbReference type="AlphaFoldDB" id="S8DUP9"/>
<evidence type="ECO:0000313" key="2">
    <source>
        <dbReference type="Proteomes" id="UP000015241"/>
    </source>
</evidence>
<accession>S8DUP9</accession>
<reference evidence="1 2" key="1">
    <citation type="journal article" date="2012" name="Science">
        <title>The Paleozoic origin of enzymatic lignin decomposition reconstructed from 31 fungal genomes.</title>
        <authorList>
            <person name="Floudas D."/>
            <person name="Binder M."/>
            <person name="Riley R."/>
            <person name="Barry K."/>
            <person name="Blanchette R.A."/>
            <person name="Henrissat B."/>
            <person name="Martinez A.T."/>
            <person name="Otillar R."/>
            <person name="Spatafora J.W."/>
            <person name="Yadav J.S."/>
            <person name="Aerts A."/>
            <person name="Benoit I."/>
            <person name="Boyd A."/>
            <person name="Carlson A."/>
            <person name="Copeland A."/>
            <person name="Coutinho P.M."/>
            <person name="de Vries R.P."/>
            <person name="Ferreira P."/>
            <person name="Findley K."/>
            <person name="Foster B."/>
            <person name="Gaskell J."/>
            <person name="Glotzer D."/>
            <person name="Gorecki P."/>
            <person name="Heitman J."/>
            <person name="Hesse C."/>
            <person name="Hori C."/>
            <person name="Igarashi K."/>
            <person name="Jurgens J.A."/>
            <person name="Kallen N."/>
            <person name="Kersten P."/>
            <person name="Kohler A."/>
            <person name="Kuees U."/>
            <person name="Kumar T.K.A."/>
            <person name="Kuo A."/>
            <person name="LaButti K."/>
            <person name="Larrondo L.F."/>
            <person name="Lindquist E."/>
            <person name="Ling A."/>
            <person name="Lombard V."/>
            <person name="Lucas S."/>
            <person name="Lundell T."/>
            <person name="Martin R."/>
            <person name="McLaughlin D.J."/>
            <person name="Morgenstern I."/>
            <person name="Morin E."/>
            <person name="Murat C."/>
            <person name="Nagy L.G."/>
            <person name="Nolan M."/>
            <person name="Ohm R.A."/>
            <person name="Patyshakuliyeva A."/>
            <person name="Rokas A."/>
            <person name="Ruiz-Duenas F.J."/>
            <person name="Sabat G."/>
            <person name="Salamov A."/>
            <person name="Samejima M."/>
            <person name="Schmutz J."/>
            <person name="Slot J.C."/>
            <person name="St John F."/>
            <person name="Stenlid J."/>
            <person name="Sun H."/>
            <person name="Sun S."/>
            <person name="Syed K."/>
            <person name="Tsang A."/>
            <person name="Wiebenga A."/>
            <person name="Young D."/>
            <person name="Pisabarro A."/>
            <person name="Eastwood D.C."/>
            <person name="Martin F."/>
            <person name="Cullen D."/>
            <person name="Grigoriev I.V."/>
            <person name="Hibbett D.S."/>
        </authorList>
    </citation>
    <scope>NUCLEOTIDE SEQUENCE</scope>
    <source>
        <strain evidence="2">FP-58527</strain>
    </source>
</reference>
<feature type="non-terminal residue" evidence="1">
    <location>
        <position position="197"/>
    </location>
</feature>